<evidence type="ECO:0000256" key="1">
    <source>
        <dbReference type="SAM" id="MobiDB-lite"/>
    </source>
</evidence>
<feature type="region of interest" description="Disordered" evidence="1">
    <location>
        <begin position="33"/>
        <end position="142"/>
    </location>
</feature>
<evidence type="ECO:0000313" key="2">
    <source>
        <dbReference type="EMBL" id="ESO04840.1"/>
    </source>
</evidence>
<feature type="compositionally biased region" description="Polar residues" evidence="1">
    <location>
        <begin position="105"/>
        <end position="115"/>
    </location>
</feature>
<dbReference type="Proteomes" id="UP000015101">
    <property type="component" value="Unassembled WGS sequence"/>
</dbReference>
<dbReference type="EMBL" id="AMQM01003944">
    <property type="status" value="NOT_ANNOTATED_CDS"/>
    <property type="molecule type" value="Genomic_DNA"/>
</dbReference>
<feature type="region of interest" description="Disordered" evidence="1">
    <location>
        <begin position="156"/>
        <end position="177"/>
    </location>
</feature>
<feature type="compositionally biased region" description="Polar residues" evidence="1">
    <location>
        <begin position="265"/>
        <end position="280"/>
    </location>
</feature>
<gene>
    <name evidence="3" type="primary">20203820</name>
    <name evidence="2" type="ORF">HELRODRAFT_171841</name>
</gene>
<reference evidence="4" key="1">
    <citation type="submission" date="2012-12" db="EMBL/GenBank/DDBJ databases">
        <authorList>
            <person name="Hellsten U."/>
            <person name="Grimwood J."/>
            <person name="Chapman J.A."/>
            <person name="Shapiro H."/>
            <person name="Aerts A."/>
            <person name="Otillar R.P."/>
            <person name="Terry A.Y."/>
            <person name="Boore J.L."/>
            <person name="Simakov O."/>
            <person name="Marletaz F."/>
            <person name="Cho S.-J."/>
            <person name="Edsinger-Gonzales E."/>
            <person name="Havlak P."/>
            <person name="Kuo D.-H."/>
            <person name="Larsson T."/>
            <person name="Lv J."/>
            <person name="Arendt D."/>
            <person name="Savage R."/>
            <person name="Osoegawa K."/>
            <person name="de Jong P."/>
            <person name="Lindberg D.R."/>
            <person name="Seaver E.C."/>
            <person name="Weisblat D.A."/>
            <person name="Putnam N.H."/>
            <person name="Grigoriev I.V."/>
            <person name="Rokhsar D.S."/>
        </authorList>
    </citation>
    <scope>NUCLEOTIDE SEQUENCE</scope>
</reference>
<protein>
    <submittedName>
        <fullName evidence="2 3">Uncharacterized protein</fullName>
    </submittedName>
</protein>
<accession>T1F4S1</accession>
<feature type="region of interest" description="Disordered" evidence="1">
    <location>
        <begin position="411"/>
        <end position="441"/>
    </location>
</feature>
<feature type="region of interest" description="Disordered" evidence="1">
    <location>
        <begin position="366"/>
        <end position="388"/>
    </location>
</feature>
<organism evidence="3 4">
    <name type="scientific">Helobdella robusta</name>
    <name type="common">Californian leech</name>
    <dbReference type="NCBI Taxonomy" id="6412"/>
    <lineage>
        <taxon>Eukaryota</taxon>
        <taxon>Metazoa</taxon>
        <taxon>Spiralia</taxon>
        <taxon>Lophotrochozoa</taxon>
        <taxon>Annelida</taxon>
        <taxon>Clitellata</taxon>
        <taxon>Hirudinea</taxon>
        <taxon>Rhynchobdellida</taxon>
        <taxon>Glossiphoniidae</taxon>
        <taxon>Helobdella</taxon>
    </lineage>
</organism>
<reference evidence="2 4" key="2">
    <citation type="journal article" date="2013" name="Nature">
        <title>Insights into bilaterian evolution from three spiralian genomes.</title>
        <authorList>
            <person name="Simakov O."/>
            <person name="Marletaz F."/>
            <person name="Cho S.J."/>
            <person name="Edsinger-Gonzales E."/>
            <person name="Havlak P."/>
            <person name="Hellsten U."/>
            <person name="Kuo D.H."/>
            <person name="Larsson T."/>
            <person name="Lv J."/>
            <person name="Arendt D."/>
            <person name="Savage R."/>
            <person name="Osoegawa K."/>
            <person name="de Jong P."/>
            <person name="Grimwood J."/>
            <person name="Chapman J.A."/>
            <person name="Shapiro H."/>
            <person name="Aerts A."/>
            <person name="Otillar R.P."/>
            <person name="Terry A.Y."/>
            <person name="Boore J.L."/>
            <person name="Grigoriev I.V."/>
            <person name="Lindberg D.R."/>
            <person name="Seaver E.C."/>
            <person name="Weisblat D.A."/>
            <person name="Putnam N.H."/>
            <person name="Rokhsar D.S."/>
        </authorList>
    </citation>
    <scope>NUCLEOTIDE SEQUENCE</scope>
</reference>
<reference evidence="3" key="3">
    <citation type="submission" date="2015-06" db="UniProtKB">
        <authorList>
            <consortium name="EnsemblMetazoa"/>
        </authorList>
    </citation>
    <scope>IDENTIFICATION</scope>
</reference>
<feature type="region of interest" description="Disordered" evidence="1">
    <location>
        <begin position="249"/>
        <end position="280"/>
    </location>
</feature>
<dbReference type="KEGG" id="hro:HELRODRAFT_171841"/>
<sequence>MISKPTHLVGRSDGVVVKGPGIVYAVSTFECKEIPAHHMQNQSKAKKEKEAKSSKTSSSGTPPKVLAPGSAADGPHHGGDYDGSYMPMDPDASIQPNSYDPGYFRTTSFGSQNQYREMKSGLKEEDKSSSAPHLKNESEKSGDIAASAADAFCGGSGAAVGGDDGAGRGAKAKSTKPPKYTWYCNKCSQSNYSSIPNFDPYADLTFDSTSTSTKSLLGGKKQRATGKKPILDPKEQKIKEHFETIRIIEESSKQHPDDFRPRLSTAPSSQPASQLSRIRTYTESTKSSCKGYARNIMSKGRRTLPSSSLDEGPSYLPMNAHLFQSEFNPDSDDMYINMSLAPDEKEEEVYERMSFKTSSRFKSTTAAPTRVAVSSMSSSDRNSTNSEVFISPLPACPNYLEMKITTTATTSATTTTTFTSTTRTSSSSTNSPPSSASPLSSALSLVPTATMTTSTTTLTFSDYLPMNFDNKPPHN</sequence>
<dbReference type="InParanoid" id="T1F4S1"/>
<dbReference type="CTD" id="20203820"/>
<evidence type="ECO:0000313" key="4">
    <source>
        <dbReference type="Proteomes" id="UP000015101"/>
    </source>
</evidence>
<dbReference type="EnsemblMetazoa" id="HelroT171841">
    <property type="protein sequence ID" value="HelroP171841"/>
    <property type="gene ID" value="HelroG171841"/>
</dbReference>
<dbReference type="GeneID" id="20203820"/>
<dbReference type="HOGENOM" id="CLU_575245_0_0_1"/>
<feature type="compositionally biased region" description="Basic and acidic residues" evidence="1">
    <location>
        <begin position="116"/>
        <end position="142"/>
    </location>
</feature>
<dbReference type="AlphaFoldDB" id="T1F4S1"/>
<feature type="compositionally biased region" description="Gly residues" evidence="1">
    <location>
        <begin position="156"/>
        <end position="168"/>
    </location>
</feature>
<evidence type="ECO:0000313" key="3">
    <source>
        <dbReference type="EnsemblMetazoa" id="HelroP171841"/>
    </source>
</evidence>
<proteinExistence type="predicted"/>
<dbReference type="RefSeq" id="XP_009016773.1">
    <property type="nucleotide sequence ID" value="XM_009018525.1"/>
</dbReference>
<name>T1F4S1_HELRO</name>
<feature type="compositionally biased region" description="Basic and acidic residues" evidence="1">
    <location>
        <begin position="249"/>
        <end position="261"/>
    </location>
</feature>
<dbReference type="EMBL" id="KB096411">
    <property type="protein sequence ID" value="ESO04840.1"/>
    <property type="molecule type" value="Genomic_DNA"/>
</dbReference>
<feature type="region of interest" description="Disordered" evidence="1">
    <location>
        <begin position="212"/>
        <end position="236"/>
    </location>
</feature>
<keyword evidence="4" id="KW-1185">Reference proteome</keyword>
<feature type="compositionally biased region" description="Low complexity" evidence="1">
    <location>
        <begin position="374"/>
        <end position="386"/>
    </location>
</feature>